<reference evidence="2 3" key="1">
    <citation type="submission" date="2013-01" db="EMBL/GenBank/DDBJ databases">
        <authorList>
            <person name="Bench S."/>
        </authorList>
    </citation>
    <scope>NUCLEOTIDE SEQUENCE [LARGE SCALE GENOMIC DNA]</scope>
    <source>
        <strain evidence="2 3">WH 0401</strain>
    </source>
</reference>
<sequence>MKQFNIIESVTHFGKLTGRIYLENITQILETCPDNFDCICDYKDQGYILKNTLAKKRDLLLFVIPDLLHLAVNSIVSTLSLYT</sequence>
<evidence type="ECO:0000313" key="2">
    <source>
        <dbReference type="EMBL" id="CCQ60329.1"/>
    </source>
</evidence>
<keyword evidence="1" id="KW-0812">Transmembrane</keyword>
<dbReference type="EMBL" id="CAQM01000130">
    <property type="protein sequence ID" value="CCQ60329.1"/>
    <property type="molecule type" value="Genomic_DNA"/>
</dbReference>
<dbReference type="Proteomes" id="UP000018198">
    <property type="component" value="Unassembled WGS sequence"/>
</dbReference>
<protein>
    <submittedName>
        <fullName evidence="2">Uncharacterized protein</fullName>
    </submittedName>
</protein>
<evidence type="ECO:0000313" key="3">
    <source>
        <dbReference type="Proteomes" id="UP000018198"/>
    </source>
</evidence>
<dbReference type="AlphaFoldDB" id="T2J5P0"/>
<keyword evidence="1" id="KW-0472">Membrane</keyword>
<accession>T2J5P0</accession>
<proteinExistence type="predicted"/>
<reference evidence="2 3" key="2">
    <citation type="submission" date="2013-09" db="EMBL/GenBank/DDBJ databases">
        <title>Whole genome comparison of six Crocosphaera watsonii strains with differing phenotypes.</title>
        <authorList>
            <person name="Bench S.R."/>
            <person name="Heller P."/>
            <person name="Frank I."/>
            <person name="Arciniega M."/>
            <person name="Shilova I.N."/>
            <person name="Zehr J.P."/>
        </authorList>
    </citation>
    <scope>NUCLEOTIDE SEQUENCE [LARGE SCALE GENOMIC DNA]</scope>
    <source>
        <strain evidence="2 3">WH 0401</strain>
    </source>
</reference>
<feature type="transmembrane region" description="Helical" evidence="1">
    <location>
        <begin position="59"/>
        <end position="82"/>
    </location>
</feature>
<dbReference type="RefSeq" id="WP_021834704.1">
    <property type="nucleotide sequence ID" value="NZ_CAQM01000130.1"/>
</dbReference>
<organism evidence="2 3">
    <name type="scientific">Crocosphaera watsonii WH 0401</name>
    <dbReference type="NCBI Taxonomy" id="555881"/>
    <lineage>
        <taxon>Bacteria</taxon>
        <taxon>Bacillati</taxon>
        <taxon>Cyanobacteriota</taxon>
        <taxon>Cyanophyceae</taxon>
        <taxon>Oscillatoriophycideae</taxon>
        <taxon>Chroococcales</taxon>
        <taxon>Aphanothecaceae</taxon>
        <taxon>Crocosphaera</taxon>
    </lineage>
</organism>
<name>T2J5P0_CROWT</name>
<comment type="caution">
    <text evidence="2">The sequence shown here is derived from an EMBL/GenBank/DDBJ whole genome shotgun (WGS) entry which is preliminary data.</text>
</comment>
<keyword evidence="1" id="KW-1133">Transmembrane helix</keyword>
<gene>
    <name evidence="2" type="ORF">CWATWH0401_4490</name>
</gene>
<evidence type="ECO:0000256" key="1">
    <source>
        <dbReference type="SAM" id="Phobius"/>
    </source>
</evidence>